<keyword evidence="1" id="KW-0175">Coiled coil</keyword>
<feature type="transmembrane region" description="Helical" evidence="3">
    <location>
        <begin position="191"/>
        <end position="212"/>
    </location>
</feature>
<gene>
    <name evidence="4" type="ORF">BECKFM1743A_GA0114220_100147</name>
    <name evidence="6" type="ORF">BECKFM1743B_GA0114221_1000813</name>
    <name evidence="5" type="ORF">BECKFM1743C_GA0114222_100129</name>
</gene>
<dbReference type="AlphaFoldDB" id="A0A450VMQ6"/>
<dbReference type="EMBL" id="CAADFL010000008">
    <property type="protein sequence ID" value="VFK05987.1"/>
    <property type="molecule type" value="Genomic_DNA"/>
</dbReference>
<evidence type="ECO:0000313" key="4">
    <source>
        <dbReference type="EMBL" id="VFJ44105.1"/>
    </source>
</evidence>
<feature type="coiled-coil region" evidence="1">
    <location>
        <begin position="263"/>
        <end position="318"/>
    </location>
</feature>
<feature type="compositionally biased region" description="Polar residues" evidence="2">
    <location>
        <begin position="335"/>
        <end position="347"/>
    </location>
</feature>
<organism evidence="6">
    <name type="scientific">Candidatus Kentrum sp. FM</name>
    <dbReference type="NCBI Taxonomy" id="2126340"/>
    <lineage>
        <taxon>Bacteria</taxon>
        <taxon>Pseudomonadati</taxon>
        <taxon>Pseudomonadota</taxon>
        <taxon>Gammaproteobacteria</taxon>
        <taxon>Candidatus Kentrum</taxon>
    </lineage>
</organism>
<protein>
    <submittedName>
        <fullName evidence="6">Uncharacterized protein</fullName>
    </submittedName>
</protein>
<dbReference type="EMBL" id="CAADFA010000012">
    <property type="protein sequence ID" value="VFJ44526.1"/>
    <property type="molecule type" value="Genomic_DNA"/>
</dbReference>
<accession>A0A450VMQ6</accession>
<evidence type="ECO:0000256" key="2">
    <source>
        <dbReference type="SAM" id="MobiDB-lite"/>
    </source>
</evidence>
<dbReference type="EMBL" id="CAADEZ010000014">
    <property type="protein sequence ID" value="VFJ44105.1"/>
    <property type="molecule type" value="Genomic_DNA"/>
</dbReference>
<evidence type="ECO:0000313" key="5">
    <source>
        <dbReference type="EMBL" id="VFJ44526.1"/>
    </source>
</evidence>
<feature type="region of interest" description="Disordered" evidence="2">
    <location>
        <begin position="323"/>
        <end position="392"/>
    </location>
</feature>
<keyword evidence="3" id="KW-0472">Membrane</keyword>
<sequence>MPTFNSSDAHSPWTNLGEVLGRVSQAPSDAFNAAFMRTCEIHDELIALAKESSTPVDDRIVAVRRFDPHKYTEIFPNDPKQWRPENYERYKAYRKRLDDWITAEEPGPAAELGLFAEHLDLLALHYQLGKELISRQELIDKVFGSYTRLRRAADRLPAIAGWSRRLTNTLNKTVVHYKDATRSYEKAHIEFRWYAMVILLVVLAVILALGLLQWQGIAKTQEVLRSEIQQGIADTREDAQRAVTKTGDLVGQFAALRRQFDGIEDQDQRIAVIQGQLYELQQEITRLVKAVENQPNTIRGFEEQLAGLNRRIEELERITVGRPIIIEEPSPGVPSDSTGKQPKSPTSAPIVAHRPPETHPRPGPRLVEPPPVITESQIPQPSQPPAPEPDISTSIMGRLEAMEKRQELLEDTLRWSEKGFAGIKESATALRDALKE</sequence>
<proteinExistence type="predicted"/>
<evidence type="ECO:0000313" key="6">
    <source>
        <dbReference type="EMBL" id="VFK05987.1"/>
    </source>
</evidence>
<evidence type="ECO:0000256" key="1">
    <source>
        <dbReference type="SAM" id="Coils"/>
    </source>
</evidence>
<keyword evidence="3" id="KW-0812">Transmembrane</keyword>
<name>A0A450VMQ6_9GAMM</name>
<keyword evidence="3" id="KW-1133">Transmembrane helix</keyword>
<evidence type="ECO:0000256" key="3">
    <source>
        <dbReference type="SAM" id="Phobius"/>
    </source>
</evidence>
<reference evidence="6" key="1">
    <citation type="submission" date="2019-02" db="EMBL/GenBank/DDBJ databases">
        <authorList>
            <person name="Gruber-Vodicka R. H."/>
            <person name="Seah K. B. B."/>
        </authorList>
    </citation>
    <scope>NUCLEOTIDE SEQUENCE</scope>
    <source>
        <strain evidence="4">BECK_BZ163</strain>
        <strain evidence="6">BECK_BZ164</strain>
        <strain evidence="5">BECK_BZ165</strain>
    </source>
</reference>
<feature type="compositionally biased region" description="Pro residues" evidence="2">
    <location>
        <begin position="361"/>
        <end position="372"/>
    </location>
</feature>